<organism evidence="2 3">
    <name type="scientific">Frankliniella fusca</name>
    <dbReference type="NCBI Taxonomy" id="407009"/>
    <lineage>
        <taxon>Eukaryota</taxon>
        <taxon>Metazoa</taxon>
        <taxon>Ecdysozoa</taxon>
        <taxon>Arthropoda</taxon>
        <taxon>Hexapoda</taxon>
        <taxon>Insecta</taxon>
        <taxon>Pterygota</taxon>
        <taxon>Neoptera</taxon>
        <taxon>Paraneoptera</taxon>
        <taxon>Thysanoptera</taxon>
        <taxon>Terebrantia</taxon>
        <taxon>Thripoidea</taxon>
        <taxon>Thripidae</taxon>
        <taxon>Frankliniella</taxon>
    </lineage>
</organism>
<evidence type="ECO:0000313" key="2">
    <source>
        <dbReference type="EMBL" id="KAK3929645.1"/>
    </source>
</evidence>
<proteinExistence type="predicted"/>
<dbReference type="AlphaFoldDB" id="A0AAE1LS22"/>
<gene>
    <name evidence="2" type="ORF">KUF71_003652</name>
</gene>
<evidence type="ECO:0000313" key="3">
    <source>
        <dbReference type="Proteomes" id="UP001219518"/>
    </source>
</evidence>
<reference evidence="2" key="2">
    <citation type="journal article" date="2023" name="BMC Genomics">
        <title>Pest status, molecular evolution, and epigenetic factors derived from the genome assembly of Frankliniella fusca, a thysanopteran phytovirus vector.</title>
        <authorList>
            <person name="Catto M.A."/>
            <person name="Labadie P.E."/>
            <person name="Jacobson A.L."/>
            <person name="Kennedy G.G."/>
            <person name="Srinivasan R."/>
            <person name="Hunt B.G."/>
        </authorList>
    </citation>
    <scope>NUCLEOTIDE SEQUENCE</scope>
    <source>
        <strain evidence="2">PL_HMW_Pooled</strain>
    </source>
</reference>
<feature type="transmembrane region" description="Helical" evidence="1">
    <location>
        <begin position="31"/>
        <end position="48"/>
    </location>
</feature>
<comment type="caution">
    <text evidence="2">The sequence shown here is derived from an EMBL/GenBank/DDBJ whole genome shotgun (WGS) entry which is preliminary data.</text>
</comment>
<reference evidence="2" key="1">
    <citation type="submission" date="2021-07" db="EMBL/GenBank/DDBJ databases">
        <authorList>
            <person name="Catto M.A."/>
            <person name="Jacobson A."/>
            <person name="Kennedy G."/>
            <person name="Labadie P."/>
            <person name="Hunt B.G."/>
            <person name="Srinivasan R."/>
        </authorList>
    </citation>
    <scope>NUCLEOTIDE SEQUENCE</scope>
    <source>
        <strain evidence="2">PL_HMW_Pooled</strain>
        <tissue evidence="2">Head</tissue>
    </source>
</reference>
<feature type="transmembrane region" description="Helical" evidence="1">
    <location>
        <begin position="92"/>
        <end position="113"/>
    </location>
</feature>
<keyword evidence="1" id="KW-0472">Membrane</keyword>
<keyword evidence="1" id="KW-1133">Transmembrane helix</keyword>
<feature type="transmembrane region" description="Helical" evidence="1">
    <location>
        <begin position="54"/>
        <end position="80"/>
    </location>
</feature>
<sequence length="122" mass="14022">CLQRLRYVKSAVFQHRIIIPFFSCRRCSHSLYLSFIYGCVVLLKLSDFSPPELFFTFTFCLASLCLLNLNLLFLSISFNLCLPPIPCVRCKVFSCLYIFFFHVVGEAVGFVALTDHKTGFLD</sequence>
<dbReference type="EMBL" id="JAHWGI010001401">
    <property type="protein sequence ID" value="KAK3929645.1"/>
    <property type="molecule type" value="Genomic_DNA"/>
</dbReference>
<keyword evidence="3" id="KW-1185">Reference proteome</keyword>
<evidence type="ECO:0000256" key="1">
    <source>
        <dbReference type="SAM" id="Phobius"/>
    </source>
</evidence>
<keyword evidence="1" id="KW-0812">Transmembrane</keyword>
<feature type="non-terminal residue" evidence="2">
    <location>
        <position position="1"/>
    </location>
</feature>
<name>A0AAE1LS22_9NEOP</name>
<protein>
    <submittedName>
        <fullName evidence="2">Deoxynucleoside triphosphate triphosphohydrolase SAMHD1</fullName>
    </submittedName>
</protein>
<dbReference type="Proteomes" id="UP001219518">
    <property type="component" value="Unassembled WGS sequence"/>
</dbReference>
<accession>A0AAE1LS22</accession>